<dbReference type="Proteomes" id="UP000748531">
    <property type="component" value="Unassembled WGS sequence"/>
</dbReference>
<protein>
    <submittedName>
        <fullName evidence="1">Uncharacterized protein</fullName>
    </submittedName>
</protein>
<evidence type="ECO:0000313" key="1">
    <source>
        <dbReference type="EMBL" id="KAF5399172.1"/>
    </source>
</evidence>
<reference evidence="1" key="1">
    <citation type="submission" date="2019-05" db="EMBL/GenBank/DDBJ databases">
        <title>Annotation for the trematode Paragonimus heterotremus.</title>
        <authorList>
            <person name="Choi Y.-J."/>
        </authorList>
    </citation>
    <scope>NUCLEOTIDE SEQUENCE</scope>
    <source>
        <strain evidence="1">LC</strain>
    </source>
</reference>
<dbReference type="EMBL" id="LUCH01004286">
    <property type="protein sequence ID" value="KAF5399172.1"/>
    <property type="molecule type" value="Genomic_DNA"/>
</dbReference>
<comment type="caution">
    <text evidence="1">The sequence shown here is derived from an EMBL/GenBank/DDBJ whole genome shotgun (WGS) entry which is preliminary data.</text>
</comment>
<keyword evidence="2" id="KW-1185">Reference proteome</keyword>
<organism evidence="1 2">
    <name type="scientific">Paragonimus heterotremus</name>
    <dbReference type="NCBI Taxonomy" id="100268"/>
    <lineage>
        <taxon>Eukaryota</taxon>
        <taxon>Metazoa</taxon>
        <taxon>Spiralia</taxon>
        <taxon>Lophotrochozoa</taxon>
        <taxon>Platyhelminthes</taxon>
        <taxon>Trematoda</taxon>
        <taxon>Digenea</taxon>
        <taxon>Plagiorchiida</taxon>
        <taxon>Troglotremata</taxon>
        <taxon>Troglotrematidae</taxon>
        <taxon>Paragonimus</taxon>
    </lineage>
</organism>
<accession>A0A8J4WW00</accession>
<dbReference type="PANTHER" id="PTHR47331">
    <property type="entry name" value="PHD-TYPE DOMAIN-CONTAINING PROTEIN"/>
    <property type="match status" value="1"/>
</dbReference>
<dbReference type="AlphaFoldDB" id="A0A8J4WW00"/>
<gene>
    <name evidence="1" type="ORF">PHET_07364</name>
</gene>
<proteinExistence type="predicted"/>
<name>A0A8J4WW00_9TREM</name>
<dbReference type="OrthoDB" id="6283219at2759"/>
<sequence>MKLRNQELEKRIELEDETVHVTMCASSKERKTEQISSGIQQVKATLLTRASEAEVVAYAVEQHFDLPKREVQCFNGNLKSYSSFIQITIKRKTTDNQARLIYLTQFCDGLAKNVIQHYTVLDADKGYVLASGILLKRSGQNYMVARSFIDELLNGSRLFPRDSTALIYLVQ</sequence>
<evidence type="ECO:0000313" key="2">
    <source>
        <dbReference type="Proteomes" id="UP000748531"/>
    </source>
</evidence>